<evidence type="ECO:0000256" key="2">
    <source>
        <dbReference type="ARBA" id="ARBA00022649"/>
    </source>
</evidence>
<evidence type="ECO:0000256" key="1">
    <source>
        <dbReference type="ARBA" id="ARBA00006226"/>
    </source>
</evidence>
<organism evidence="3 4">
    <name type="scientific">Nocardioides albidus</name>
    <dbReference type="NCBI Taxonomy" id="1517589"/>
    <lineage>
        <taxon>Bacteria</taxon>
        <taxon>Bacillati</taxon>
        <taxon>Actinomycetota</taxon>
        <taxon>Actinomycetes</taxon>
        <taxon>Propionibacteriales</taxon>
        <taxon>Nocardioidaceae</taxon>
        <taxon>Nocardioides</taxon>
    </lineage>
</organism>
<comment type="caution">
    <text evidence="3">The sequence shown here is derived from an EMBL/GenBank/DDBJ whole genome shotgun (WGS) entry which is preliminary data.</text>
</comment>
<dbReference type="Gene3D" id="3.30.2310.20">
    <property type="entry name" value="RelE-like"/>
    <property type="match status" value="1"/>
</dbReference>
<proteinExistence type="inferred from homology"/>
<dbReference type="Proteomes" id="UP000313231">
    <property type="component" value="Unassembled WGS sequence"/>
</dbReference>
<dbReference type="PANTHER" id="PTHR33755">
    <property type="entry name" value="TOXIN PARE1-RELATED"/>
    <property type="match status" value="1"/>
</dbReference>
<sequence>MRVQLTRAAVADLEDAVHHYDQQAAGLGTEFLGAVDRVVERMLMFPDGAPPVDGFPGVRRARVRRFPYGVFYRPGPDALIILRVLHARRDVVGQVLGG</sequence>
<dbReference type="RefSeq" id="WP_139623004.1">
    <property type="nucleotide sequence ID" value="NZ_VDMP01000024.1"/>
</dbReference>
<accession>A0A5C4VUB5</accession>
<dbReference type="InterPro" id="IPR007712">
    <property type="entry name" value="RelE/ParE_toxin"/>
</dbReference>
<dbReference type="InterPro" id="IPR035093">
    <property type="entry name" value="RelE/ParE_toxin_dom_sf"/>
</dbReference>
<gene>
    <name evidence="3" type="ORF">FHP29_11525</name>
</gene>
<dbReference type="InterPro" id="IPR051803">
    <property type="entry name" value="TA_system_RelE-like_toxin"/>
</dbReference>
<dbReference type="PANTHER" id="PTHR33755:SF8">
    <property type="entry name" value="TOXIN PARE2"/>
    <property type="match status" value="1"/>
</dbReference>
<dbReference type="AlphaFoldDB" id="A0A5C4VUB5"/>
<reference evidence="3 4" key="1">
    <citation type="journal article" date="2016" name="Int. J. Syst. Evol. Microbiol.">
        <title>Nocardioides albidus sp. nov., an actinobacterium isolated from garden soil.</title>
        <authorList>
            <person name="Singh H."/>
            <person name="Du J."/>
            <person name="Trinh H."/>
            <person name="Won K."/>
            <person name="Yang J.E."/>
            <person name="Yin C."/>
            <person name="Kook M."/>
            <person name="Yi T.H."/>
        </authorList>
    </citation>
    <scope>NUCLEOTIDE SEQUENCE [LARGE SCALE GENOMIC DNA]</scope>
    <source>
        <strain evidence="3 4">CCTCC AB 2015297</strain>
    </source>
</reference>
<evidence type="ECO:0000313" key="4">
    <source>
        <dbReference type="Proteomes" id="UP000313231"/>
    </source>
</evidence>
<comment type="similarity">
    <text evidence="1">Belongs to the RelE toxin family.</text>
</comment>
<name>A0A5C4VUB5_9ACTN</name>
<dbReference type="Pfam" id="PF05016">
    <property type="entry name" value="ParE_toxin"/>
    <property type="match status" value="1"/>
</dbReference>
<dbReference type="EMBL" id="VDMP01000024">
    <property type="protein sequence ID" value="TNM39513.1"/>
    <property type="molecule type" value="Genomic_DNA"/>
</dbReference>
<protein>
    <submittedName>
        <fullName evidence="3">Type II toxin-antitoxin system RelE/ParE family toxin</fullName>
    </submittedName>
</protein>
<evidence type="ECO:0000313" key="3">
    <source>
        <dbReference type="EMBL" id="TNM39513.1"/>
    </source>
</evidence>
<dbReference type="OrthoDB" id="278204at2"/>
<keyword evidence="2" id="KW-1277">Toxin-antitoxin system</keyword>
<keyword evidence="4" id="KW-1185">Reference proteome</keyword>